<gene>
    <name evidence="1" type="ORF">I5E68_00125</name>
</gene>
<accession>A0A931MJE9</accession>
<reference evidence="1" key="1">
    <citation type="submission" date="2020-11" db="EMBL/GenBank/DDBJ databases">
        <title>Novosphingobium aureum sp. nov., a marine bacterium isolated from sediment of a salt flat.</title>
        <authorList>
            <person name="Yoo Y."/>
            <person name="Kim J.-J."/>
        </authorList>
    </citation>
    <scope>NUCLEOTIDE SEQUENCE</scope>
    <source>
        <strain evidence="1">YJ-S2-02</strain>
    </source>
</reference>
<comment type="caution">
    <text evidence="1">The sequence shown here is derived from an EMBL/GenBank/DDBJ whole genome shotgun (WGS) entry which is preliminary data.</text>
</comment>
<protein>
    <submittedName>
        <fullName evidence="1">Acyl-CoA thioesterase</fullName>
    </submittedName>
</protein>
<organism evidence="1 2">
    <name type="scientific">Novosphingobium aureum</name>
    <dbReference type="NCBI Taxonomy" id="2792964"/>
    <lineage>
        <taxon>Bacteria</taxon>
        <taxon>Pseudomonadati</taxon>
        <taxon>Pseudomonadota</taxon>
        <taxon>Alphaproteobacteria</taxon>
        <taxon>Sphingomonadales</taxon>
        <taxon>Sphingomonadaceae</taxon>
        <taxon>Novosphingobium</taxon>
    </lineage>
</organism>
<sequence length="140" mass="15570">MPKPDPALLDPARYPFSCDIEPRFGDQDLNRHLNNVAIASFIEDARVRFYHANGFRAHIRDLNVMIVSVAIEYLGQAHYPGAITIHCAVEKIGRSSLTLVQVLRQGETLVGFARSVMVAVDPQGAVQPVPQVFDGWMLRS</sequence>
<dbReference type="SUPFAM" id="SSF54637">
    <property type="entry name" value="Thioesterase/thiol ester dehydrase-isomerase"/>
    <property type="match status" value="1"/>
</dbReference>
<dbReference type="EMBL" id="JADZGI010000001">
    <property type="protein sequence ID" value="MBH0111354.1"/>
    <property type="molecule type" value="Genomic_DNA"/>
</dbReference>
<dbReference type="InterPro" id="IPR029069">
    <property type="entry name" value="HotDog_dom_sf"/>
</dbReference>
<keyword evidence="2" id="KW-1185">Reference proteome</keyword>
<evidence type="ECO:0000313" key="1">
    <source>
        <dbReference type="EMBL" id="MBH0111354.1"/>
    </source>
</evidence>
<dbReference type="Gene3D" id="3.10.129.10">
    <property type="entry name" value="Hotdog Thioesterase"/>
    <property type="match status" value="1"/>
</dbReference>
<proteinExistence type="predicted"/>
<dbReference type="AlphaFoldDB" id="A0A931MJE9"/>
<evidence type="ECO:0000313" key="2">
    <source>
        <dbReference type="Proteomes" id="UP000617634"/>
    </source>
</evidence>
<name>A0A931MJE9_9SPHN</name>
<dbReference type="CDD" id="cd00586">
    <property type="entry name" value="4HBT"/>
    <property type="match status" value="1"/>
</dbReference>
<dbReference type="Pfam" id="PF13279">
    <property type="entry name" value="4HBT_2"/>
    <property type="match status" value="1"/>
</dbReference>
<dbReference type="Proteomes" id="UP000617634">
    <property type="component" value="Unassembled WGS sequence"/>
</dbReference>